<keyword evidence="1" id="KW-0863">Zinc-finger</keyword>
<keyword evidence="1" id="KW-0862">Zinc</keyword>
<feature type="region of interest" description="Disordered" evidence="3">
    <location>
        <begin position="250"/>
        <end position="303"/>
    </location>
</feature>
<keyword evidence="1" id="KW-0479">Metal-binding</keyword>
<dbReference type="Gene3D" id="4.10.60.10">
    <property type="entry name" value="Zinc finger, CCHC-type"/>
    <property type="match status" value="1"/>
</dbReference>
<evidence type="ECO:0000313" key="6">
    <source>
        <dbReference type="Proteomes" id="UP001151760"/>
    </source>
</evidence>
<evidence type="ECO:0000259" key="4">
    <source>
        <dbReference type="PROSITE" id="PS50158"/>
    </source>
</evidence>
<keyword evidence="2" id="KW-0175">Coiled coil</keyword>
<dbReference type="SMART" id="SM00343">
    <property type="entry name" value="ZnF_C2HC"/>
    <property type="match status" value="1"/>
</dbReference>
<keyword evidence="6" id="KW-1185">Reference proteome</keyword>
<feature type="domain" description="CCHC-type" evidence="4">
    <location>
        <begin position="341"/>
        <end position="356"/>
    </location>
</feature>
<feature type="compositionally biased region" description="Polar residues" evidence="3">
    <location>
        <begin position="1"/>
        <end position="20"/>
    </location>
</feature>
<sequence length="457" mass="52469">MTTPITKNATDSQMHNNIMATDSRDRPSMLTTGRYAQWQSRFIRYVDTKPNGDALRKFILQVVETFSNISPENKAHYDAENEAIHLLLTGIGDEIYSMVDACKTAHDMWIAIERLQQGESLNKQDVKTSLPWEFGRFTSLDGESIESYYTRFYKMMNEMVINQLEVATMQVNVQFLQQLQLEWLQFMTVVKQTVGLYKESYHKLFDILKQYQKEVNEIRAEKIARNENPLALVAAAQQYPYTYYQAPKAHKSYAPPSKQSSSTRSHASHTSTIYKGKEIAKPITPPSESASEEDSDPGQAQRDKDMQKNLALIAKNQRTVTVIGARETVGSQVVQQTGIQCFNCKEFGHFAKECRKPKRAKDYNYHKENMLMCKQAEKCIPLQAKQADWKEDTDEEIDEQELEAHYSFMAKIKEVLPADLGSDAKPLENVQYDAEYNVFANERQHSEQPESINNTCV</sequence>
<feature type="region of interest" description="Disordered" evidence="3">
    <location>
        <begin position="1"/>
        <end position="26"/>
    </location>
</feature>
<reference evidence="5" key="2">
    <citation type="submission" date="2022-01" db="EMBL/GenBank/DDBJ databases">
        <authorList>
            <person name="Yamashiro T."/>
            <person name="Shiraishi A."/>
            <person name="Satake H."/>
            <person name="Nakayama K."/>
        </authorList>
    </citation>
    <scope>NUCLEOTIDE SEQUENCE</scope>
</reference>
<feature type="compositionally biased region" description="Low complexity" evidence="3">
    <location>
        <begin position="260"/>
        <end position="272"/>
    </location>
</feature>
<gene>
    <name evidence="5" type="ORF">Tco_1066711</name>
</gene>
<evidence type="ECO:0000256" key="1">
    <source>
        <dbReference type="PROSITE-ProRule" id="PRU00047"/>
    </source>
</evidence>
<protein>
    <submittedName>
        <fullName evidence="5">Retrovirus-related pol polyprotein from transposon TNT 1-94</fullName>
    </submittedName>
</protein>
<dbReference type="InterPro" id="IPR001878">
    <property type="entry name" value="Znf_CCHC"/>
</dbReference>
<organism evidence="5 6">
    <name type="scientific">Tanacetum coccineum</name>
    <dbReference type="NCBI Taxonomy" id="301880"/>
    <lineage>
        <taxon>Eukaryota</taxon>
        <taxon>Viridiplantae</taxon>
        <taxon>Streptophyta</taxon>
        <taxon>Embryophyta</taxon>
        <taxon>Tracheophyta</taxon>
        <taxon>Spermatophyta</taxon>
        <taxon>Magnoliopsida</taxon>
        <taxon>eudicotyledons</taxon>
        <taxon>Gunneridae</taxon>
        <taxon>Pentapetalae</taxon>
        <taxon>asterids</taxon>
        <taxon>campanulids</taxon>
        <taxon>Asterales</taxon>
        <taxon>Asteraceae</taxon>
        <taxon>Asteroideae</taxon>
        <taxon>Anthemideae</taxon>
        <taxon>Anthemidinae</taxon>
        <taxon>Tanacetum</taxon>
    </lineage>
</organism>
<evidence type="ECO:0000256" key="2">
    <source>
        <dbReference type="SAM" id="Coils"/>
    </source>
</evidence>
<dbReference type="SUPFAM" id="SSF57756">
    <property type="entry name" value="Retrovirus zinc finger-like domains"/>
    <property type="match status" value="1"/>
</dbReference>
<evidence type="ECO:0000256" key="3">
    <source>
        <dbReference type="SAM" id="MobiDB-lite"/>
    </source>
</evidence>
<dbReference type="InterPro" id="IPR036875">
    <property type="entry name" value="Znf_CCHC_sf"/>
</dbReference>
<accession>A0ABQ5HBN7</accession>
<proteinExistence type="predicted"/>
<dbReference type="Proteomes" id="UP001151760">
    <property type="component" value="Unassembled WGS sequence"/>
</dbReference>
<evidence type="ECO:0000313" key="5">
    <source>
        <dbReference type="EMBL" id="GJT84994.1"/>
    </source>
</evidence>
<dbReference type="Pfam" id="PF14223">
    <property type="entry name" value="Retrotran_gag_2"/>
    <property type="match status" value="1"/>
</dbReference>
<feature type="coiled-coil region" evidence="2">
    <location>
        <begin position="201"/>
        <end position="228"/>
    </location>
</feature>
<dbReference type="PROSITE" id="PS50158">
    <property type="entry name" value="ZF_CCHC"/>
    <property type="match status" value="1"/>
</dbReference>
<name>A0ABQ5HBN7_9ASTR</name>
<dbReference type="EMBL" id="BQNB010019408">
    <property type="protein sequence ID" value="GJT84994.1"/>
    <property type="molecule type" value="Genomic_DNA"/>
</dbReference>
<comment type="caution">
    <text evidence="5">The sequence shown here is derived from an EMBL/GenBank/DDBJ whole genome shotgun (WGS) entry which is preliminary data.</text>
</comment>
<dbReference type="Pfam" id="PF00098">
    <property type="entry name" value="zf-CCHC"/>
    <property type="match status" value="1"/>
</dbReference>
<reference evidence="5" key="1">
    <citation type="journal article" date="2022" name="Int. J. Mol. Sci.">
        <title>Draft Genome of Tanacetum Coccineum: Genomic Comparison of Closely Related Tanacetum-Family Plants.</title>
        <authorList>
            <person name="Yamashiro T."/>
            <person name="Shiraishi A."/>
            <person name="Nakayama K."/>
            <person name="Satake H."/>
        </authorList>
    </citation>
    <scope>NUCLEOTIDE SEQUENCE</scope>
</reference>